<dbReference type="PANTHER" id="PTHR10953">
    <property type="entry name" value="UBIQUITIN-ACTIVATING ENZYME E1"/>
    <property type="match status" value="1"/>
</dbReference>
<reference evidence="4" key="2">
    <citation type="submission" date="2013-12" db="EMBL/GenBank/DDBJ databases">
        <title>Evolution of pathogenesis and genome organization in the Tremellales.</title>
        <authorList>
            <person name="Cuomo C."/>
            <person name="Litvintseva A."/>
            <person name="Heitman J."/>
            <person name="Chen Y."/>
            <person name="Sun S."/>
            <person name="Springer D."/>
            <person name="Dromer F."/>
            <person name="Young S."/>
            <person name="Zeng Q."/>
            <person name="Chapman S."/>
            <person name="Gujja S."/>
            <person name="Saif S."/>
            <person name="Birren B."/>
        </authorList>
    </citation>
    <scope>NUCLEOTIDE SEQUENCE [LARGE SCALE GENOMIC DNA]</scope>
    <source>
        <strain evidence="4">BCC8398</strain>
    </source>
</reference>
<dbReference type="GO" id="GO:0034727">
    <property type="term" value="P:piecemeal microautophagy of the nucleus"/>
    <property type="evidence" value="ECO:0007669"/>
    <property type="project" value="TreeGrafter"/>
</dbReference>
<gene>
    <name evidence="3" type="ORF">I316_00733</name>
</gene>
<evidence type="ECO:0000313" key="3">
    <source>
        <dbReference type="EMBL" id="OCF37606.1"/>
    </source>
</evidence>
<dbReference type="GO" id="GO:0019778">
    <property type="term" value="F:Atg12 activating enzyme activity"/>
    <property type="evidence" value="ECO:0007669"/>
    <property type="project" value="TreeGrafter"/>
</dbReference>
<dbReference type="InterPro" id="IPR042522">
    <property type="entry name" value="Atg7_N_1"/>
</dbReference>
<reference evidence="3 4" key="1">
    <citation type="submission" date="2013-07" db="EMBL/GenBank/DDBJ databases">
        <title>The Genome Sequence of Cryptococcus heveanensis BCC8398.</title>
        <authorList>
            <consortium name="The Broad Institute Genome Sequencing Platform"/>
            <person name="Cuomo C."/>
            <person name="Litvintseva A."/>
            <person name="Chen Y."/>
            <person name="Heitman J."/>
            <person name="Sun S."/>
            <person name="Springer D."/>
            <person name="Dromer F."/>
            <person name="Young S.K."/>
            <person name="Zeng Q."/>
            <person name="Gargeya S."/>
            <person name="Fitzgerald M."/>
            <person name="Abouelleil A."/>
            <person name="Alvarado L."/>
            <person name="Berlin A.M."/>
            <person name="Chapman S.B."/>
            <person name="Dewar J."/>
            <person name="Goldberg J."/>
            <person name="Griggs A."/>
            <person name="Gujja S."/>
            <person name="Hansen M."/>
            <person name="Howarth C."/>
            <person name="Imamovic A."/>
            <person name="Larimer J."/>
            <person name="McCowan C."/>
            <person name="Murphy C."/>
            <person name="Pearson M."/>
            <person name="Priest M."/>
            <person name="Roberts A."/>
            <person name="Saif S."/>
            <person name="Shea T."/>
            <person name="Sykes S."/>
            <person name="Wortman J."/>
            <person name="Nusbaum C."/>
            <person name="Birren B."/>
        </authorList>
    </citation>
    <scope>NUCLEOTIDE SEQUENCE [LARGE SCALE GENOMIC DNA]</scope>
    <source>
        <strain evidence="3 4">BCC8398</strain>
    </source>
</reference>
<evidence type="ECO:0000259" key="1">
    <source>
        <dbReference type="Pfam" id="PF00899"/>
    </source>
</evidence>
<dbReference type="AlphaFoldDB" id="A0A1B9H2V1"/>
<dbReference type="Gene3D" id="3.40.140.70">
    <property type="entry name" value="Ubiquitin-like modifier-activating enzyme ATG7 N-terminal domain"/>
    <property type="match status" value="1"/>
</dbReference>
<dbReference type="Gene3D" id="3.40.140.100">
    <property type="entry name" value="Ubiquitin-like modifier-activating enzyme ATG7 C-terminal domain"/>
    <property type="match status" value="1"/>
</dbReference>
<dbReference type="Proteomes" id="UP000092666">
    <property type="component" value="Unassembled WGS sequence"/>
</dbReference>
<dbReference type="InterPro" id="IPR032197">
    <property type="entry name" value="Atg7_N"/>
</dbReference>
<feature type="domain" description="Ubiquitin-like modifier-activating enzyme Atg7 N-terminal" evidence="2">
    <location>
        <begin position="4"/>
        <end position="317"/>
    </location>
</feature>
<keyword evidence="4" id="KW-1185">Reference proteome</keyword>
<name>A0A1B9H2V1_9TREE</name>
<organism evidence="3 4">
    <name type="scientific">Kwoniella heveanensis BCC8398</name>
    <dbReference type="NCBI Taxonomy" id="1296120"/>
    <lineage>
        <taxon>Eukaryota</taxon>
        <taxon>Fungi</taxon>
        <taxon>Dikarya</taxon>
        <taxon>Basidiomycota</taxon>
        <taxon>Agaricomycotina</taxon>
        <taxon>Tremellomycetes</taxon>
        <taxon>Tremellales</taxon>
        <taxon>Cryptococcaceae</taxon>
        <taxon>Kwoniella</taxon>
    </lineage>
</organism>
<dbReference type="STRING" id="1296120.A0A1B9H2V1"/>
<dbReference type="PANTHER" id="PTHR10953:SF3">
    <property type="entry name" value="UBIQUITIN-LIKE MODIFIER-ACTIVATING ENZYME ATG7"/>
    <property type="match status" value="1"/>
</dbReference>
<dbReference type="GO" id="GO:0000422">
    <property type="term" value="P:autophagy of mitochondrion"/>
    <property type="evidence" value="ECO:0007669"/>
    <property type="project" value="TreeGrafter"/>
</dbReference>
<evidence type="ECO:0000259" key="2">
    <source>
        <dbReference type="Pfam" id="PF16420"/>
    </source>
</evidence>
<dbReference type="Gene3D" id="3.40.50.720">
    <property type="entry name" value="NAD(P)-binding Rossmann-like Domain"/>
    <property type="match status" value="1"/>
</dbReference>
<dbReference type="InterPro" id="IPR000594">
    <property type="entry name" value="ThiF_NAD_FAD-bd"/>
</dbReference>
<dbReference type="EMBL" id="KV700122">
    <property type="protein sequence ID" value="OCF37606.1"/>
    <property type="molecule type" value="Genomic_DNA"/>
</dbReference>
<dbReference type="GO" id="GO:0019779">
    <property type="term" value="F:Atg8 activating enzyme activity"/>
    <property type="evidence" value="ECO:0007669"/>
    <property type="project" value="TreeGrafter"/>
</dbReference>
<dbReference type="OrthoDB" id="338614at2759"/>
<sequence length="590" mass="65173">MPVLQFQPLTSRPTASFWSALTSYKLDKAKLDDSIQSIEGWMEEGRTIQDTDATFAHQGDERFIGIDGSLVVAGNAFGDDIEKPPLKSIPVGGFLKNFNTIEEFRQVDSKRIAFDRVVELMVESFSTDKPILNPFLLVTFADLKRYTYHYWFAFPALVTKPVWETEEQGFTPADPSEVEALRDSITGVPGNRLTDAAFLIKKIPSGFELGPLSAYGEFFSQTPLDQRSIAFHDPSSSGEHPGWPLRNVLYYLFVKHNVDRVRVICLREGTASRHGIVQLPVGPRIQSQSQDLPSAVGWERDGNGKLSSRLADLASSMDPTRLAEQAVDLNLKLMKWRVMPTIDLQKIARTKCLLLGAGTLGCYVARNLMAWGVRNITFVDSGTVSFSNPVRQPLFLFDDCLNGGADKAHCAAKRLRQVFPGVNANSFKLAIPMPGHRASPQLETDLATLVDLFHEHDAVFLLMDSRESRWLPTVIGASQGKMVINAALGFDTYLVMRHGPPRSAVNTSRLGCYFCNDVVAPADSLTDRTLDQMCTVTRPGVAPIAAATAVELFVTILQNPLGWSTVPHLVDAPAVVELSPKLFAMIRFIS</sequence>
<dbReference type="Pfam" id="PF16420">
    <property type="entry name" value="ATG7_N"/>
    <property type="match status" value="1"/>
</dbReference>
<dbReference type="InterPro" id="IPR035985">
    <property type="entry name" value="Ubiquitin-activating_enz"/>
</dbReference>
<dbReference type="SUPFAM" id="SSF69572">
    <property type="entry name" value="Activating enzymes of the ubiquitin-like proteins"/>
    <property type="match status" value="1"/>
</dbReference>
<dbReference type="GO" id="GO:0032446">
    <property type="term" value="P:protein modification by small protein conjugation"/>
    <property type="evidence" value="ECO:0007669"/>
    <property type="project" value="TreeGrafter"/>
</dbReference>
<accession>A0A1B9H2V1</accession>
<dbReference type="GO" id="GO:0000045">
    <property type="term" value="P:autophagosome assembly"/>
    <property type="evidence" value="ECO:0007669"/>
    <property type="project" value="TreeGrafter"/>
</dbReference>
<dbReference type="GO" id="GO:0006995">
    <property type="term" value="P:cellular response to nitrogen starvation"/>
    <property type="evidence" value="ECO:0007669"/>
    <property type="project" value="TreeGrafter"/>
</dbReference>
<dbReference type="InterPro" id="IPR042523">
    <property type="entry name" value="Atg7_N_2"/>
</dbReference>
<protein>
    <submittedName>
        <fullName evidence="3">E1-like protein-activating enzyme Gsa7p/Apg7p</fullName>
    </submittedName>
</protein>
<evidence type="ECO:0000313" key="4">
    <source>
        <dbReference type="Proteomes" id="UP000092666"/>
    </source>
</evidence>
<dbReference type="InterPro" id="IPR045886">
    <property type="entry name" value="ThiF/MoeB/HesA"/>
</dbReference>
<feature type="domain" description="THIF-type NAD/FAD binding fold" evidence="1">
    <location>
        <begin position="334"/>
        <end position="559"/>
    </location>
</feature>
<proteinExistence type="predicted"/>
<dbReference type="GO" id="GO:0000407">
    <property type="term" value="C:phagophore assembly site"/>
    <property type="evidence" value="ECO:0007669"/>
    <property type="project" value="TreeGrafter"/>
</dbReference>
<dbReference type="Pfam" id="PF00899">
    <property type="entry name" value="ThiF"/>
    <property type="match status" value="1"/>
</dbReference>